<sequence length="209" mass="23528">MIDFYTWITPNGLKVAIALEEFGLDYRAHAVDITSGAQFSPDYLAINPGGKIPAIIDHATGITLKESGAILFYLAEKTGRFLPPSGAARHQTIEWSMWQAASFAPTLGHAHNFLTYNPGMAPFAEEIFRRDTQRLYETLDARLEGRDYLVDDYSIADMATWPWVSRFARHKINLADYPNVRSWYLRLALRAAVKRGYEVPHVTGAIPLP</sequence>
<keyword evidence="2" id="KW-1185">Reference proteome</keyword>
<reference evidence="1" key="1">
    <citation type="submission" date="2021-03" db="EMBL/GenBank/DDBJ databases">
        <title>Genomic Encyclopedia of Type Strains, Phase IV (KMG-IV): sequencing the most valuable type-strain genomes for metagenomic binning, comparative biology and taxonomic classification.</title>
        <authorList>
            <person name="Goeker M."/>
        </authorList>
    </citation>
    <scope>NUCLEOTIDE SEQUENCE</scope>
    <source>
        <strain evidence="1">DSM 18131</strain>
    </source>
</reference>
<gene>
    <name evidence="1" type="ORF">J2Z19_002266</name>
</gene>
<name>A0ACC5SV36_ENSAD</name>
<evidence type="ECO:0000313" key="1">
    <source>
        <dbReference type="EMBL" id="MBP1872554.1"/>
    </source>
</evidence>
<dbReference type="Proteomes" id="UP000823773">
    <property type="component" value="Unassembled WGS sequence"/>
</dbReference>
<comment type="caution">
    <text evidence="1">The sequence shown here is derived from an EMBL/GenBank/DDBJ whole genome shotgun (WGS) entry which is preliminary data.</text>
</comment>
<accession>A0ACC5SV36</accession>
<keyword evidence="1" id="KW-0560">Oxidoreductase</keyword>
<dbReference type="EC" id="1.8.4.-" evidence="1"/>
<proteinExistence type="predicted"/>
<protein>
    <submittedName>
        <fullName evidence="1">GST-like protein</fullName>
        <ecNumber evidence="1">1.8.4.-</ecNumber>
    </submittedName>
</protein>
<evidence type="ECO:0000313" key="2">
    <source>
        <dbReference type="Proteomes" id="UP000823773"/>
    </source>
</evidence>
<dbReference type="EMBL" id="JAGGJR010000003">
    <property type="protein sequence ID" value="MBP1872554.1"/>
    <property type="molecule type" value="Genomic_DNA"/>
</dbReference>
<organism evidence="1 2">
    <name type="scientific">Ensifer adhaerens</name>
    <name type="common">Sinorhizobium morelense</name>
    <dbReference type="NCBI Taxonomy" id="106592"/>
    <lineage>
        <taxon>Bacteria</taxon>
        <taxon>Pseudomonadati</taxon>
        <taxon>Pseudomonadota</taxon>
        <taxon>Alphaproteobacteria</taxon>
        <taxon>Hyphomicrobiales</taxon>
        <taxon>Rhizobiaceae</taxon>
        <taxon>Sinorhizobium/Ensifer group</taxon>
        <taxon>Ensifer</taxon>
    </lineage>
</organism>